<feature type="compositionally biased region" description="Low complexity" evidence="1">
    <location>
        <begin position="121"/>
        <end position="150"/>
    </location>
</feature>
<feature type="region of interest" description="Disordered" evidence="1">
    <location>
        <begin position="1"/>
        <end position="76"/>
    </location>
</feature>
<sequence>MHTTSLLSENTESEIGSTTPVETSSRIQTYTTTEQLHTTSTQTTASPPTPIQTTENTQTTTTHIDTTNTNANTPEHTIASTYSTPAISSTQQSAASAYTTARTSTAAFSVQSTHTSSQAQTNTGTNIPSTTTPITSNWASTITSSPTISTLEPRSTITPSYASPTSSEYQSETSWTNAVQTEITTNTGTIASGDQGQTVLRAVMELGQAGASAQNDLNEHQTGKRGDMQVVAEMPCEVRSITVRS</sequence>
<evidence type="ECO:0000313" key="4">
    <source>
        <dbReference type="WBParaSite" id="ECPE_0000152901-mRNA-1"/>
    </source>
</evidence>
<reference evidence="4" key="1">
    <citation type="submission" date="2016-06" db="UniProtKB">
        <authorList>
            <consortium name="WormBaseParasite"/>
        </authorList>
    </citation>
    <scope>IDENTIFICATION</scope>
</reference>
<name>A0A183A3J4_9TREM</name>
<feature type="compositionally biased region" description="Low complexity" evidence="1">
    <location>
        <begin position="28"/>
        <end position="73"/>
    </location>
</feature>
<gene>
    <name evidence="2" type="ORF">ECPE_LOCUS1531</name>
</gene>
<feature type="compositionally biased region" description="Polar residues" evidence="1">
    <location>
        <begin position="1"/>
        <end position="27"/>
    </location>
</feature>
<proteinExistence type="predicted"/>
<feature type="region of interest" description="Disordered" evidence="1">
    <location>
        <begin position="109"/>
        <end position="174"/>
    </location>
</feature>
<protein>
    <submittedName>
        <fullName evidence="4">Cell wall protein DAN4-like</fullName>
    </submittedName>
</protein>
<feature type="compositionally biased region" description="Polar residues" evidence="1">
    <location>
        <begin position="110"/>
        <end position="120"/>
    </location>
</feature>
<reference evidence="2 3" key="2">
    <citation type="submission" date="2018-11" db="EMBL/GenBank/DDBJ databases">
        <authorList>
            <consortium name="Pathogen Informatics"/>
        </authorList>
    </citation>
    <scope>NUCLEOTIDE SEQUENCE [LARGE SCALE GENOMIC DNA]</scope>
    <source>
        <strain evidence="2 3">Egypt</strain>
    </source>
</reference>
<dbReference type="WBParaSite" id="ECPE_0000152901-mRNA-1">
    <property type="protein sequence ID" value="ECPE_0000152901-mRNA-1"/>
    <property type="gene ID" value="ECPE_0000152901"/>
</dbReference>
<evidence type="ECO:0000313" key="3">
    <source>
        <dbReference type="Proteomes" id="UP000272942"/>
    </source>
</evidence>
<evidence type="ECO:0000313" key="2">
    <source>
        <dbReference type="EMBL" id="VDP40719.1"/>
    </source>
</evidence>
<dbReference type="EMBL" id="UZAN01010558">
    <property type="protein sequence ID" value="VDP40719.1"/>
    <property type="molecule type" value="Genomic_DNA"/>
</dbReference>
<dbReference type="Proteomes" id="UP000272942">
    <property type="component" value="Unassembled WGS sequence"/>
</dbReference>
<organism evidence="4">
    <name type="scientific">Echinostoma caproni</name>
    <dbReference type="NCBI Taxonomy" id="27848"/>
    <lineage>
        <taxon>Eukaryota</taxon>
        <taxon>Metazoa</taxon>
        <taxon>Spiralia</taxon>
        <taxon>Lophotrochozoa</taxon>
        <taxon>Platyhelminthes</taxon>
        <taxon>Trematoda</taxon>
        <taxon>Digenea</taxon>
        <taxon>Plagiorchiida</taxon>
        <taxon>Echinostomata</taxon>
        <taxon>Echinostomatoidea</taxon>
        <taxon>Echinostomatidae</taxon>
        <taxon>Echinostoma</taxon>
    </lineage>
</organism>
<feature type="compositionally biased region" description="Polar residues" evidence="1">
    <location>
        <begin position="152"/>
        <end position="174"/>
    </location>
</feature>
<dbReference type="AlphaFoldDB" id="A0A183A3J4"/>
<keyword evidence="3" id="KW-1185">Reference proteome</keyword>
<evidence type="ECO:0000256" key="1">
    <source>
        <dbReference type="SAM" id="MobiDB-lite"/>
    </source>
</evidence>
<accession>A0A183A3J4</accession>